<evidence type="ECO:0000313" key="2">
    <source>
        <dbReference type="Proteomes" id="UP000500930"/>
    </source>
</evidence>
<name>A0A858PY46_9RICK</name>
<dbReference type="EMBL" id="CP046391">
    <property type="protein sequence ID" value="QJC27488.1"/>
    <property type="molecule type" value="Genomic_DNA"/>
</dbReference>
<keyword evidence="2" id="KW-1185">Reference proteome</keyword>
<dbReference type="AlphaFoldDB" id="A0A858PY46"/>
<proteinExistence type="predicted"/>
<protein>
    <submittedName>
        <fullName evidence="1">Uncharacterized protein</fullName>
    </submittedName>
</protein>
<evidence type="ECO:0000313" key="1">
    <source>
        <dbReference type="EMBL" id="QJC27488.1"/>
    </source>
</evidence>
<dbReference type="KEGG" id="aplt:ANPL_01940"/>
<gene>
    <name evidence="1" type="ORF">ANPL_01940</name>
</gene>
<organism evidence="1 2">
    <name type="scientific">Anaplasma platys</name>
    <dbReference type="NCBI Taxonomy" id="949"/>
    <lineage>
        <taxon>Bacteria</taxon>
        <taxon>Pseudomonadati</taxon>
        <taxon>Pseudomonadota</taxon>
        <taxon>Alphaproteobacteria</taxon>
        <taxon>Rickettsiales</taxon>
        <taxon>Anaplasmataceae</taxon>
        <taxon>Anaplasma</taxon>
    </lineage>
</organism>
<dbReference type="Proteomes" id="UP000500930">
    <property type="component" value="Chromosome"/>
</dbReference>
<sequence>MIVVDPLSSRSVTICAFGRTAPLASIESADGSISLTSVSLGSGISYKCLGINIGRDCSEKNTKTTSYL</sequence>
<dbReference type="RefSeq" id="WP_169193127.1">
    <property type="nucleotide sequence ID" value="NZ_CP046391.1"/>
</dbReference>
<reference evidence="1 2" key="1">
    <citation type="journal article" date="2020" name="Pathogens">
        <title>First Whole Genome Sequence of Anaplasma platys, an Obligate Intracellular Rickettsial Pathogen of Dogs.</title>
        <authorList>
            <person name="Llanes A."/>
            <person name="Rajeev S."/>
        </authorList>
    </citation>
    <scope>NUCLEOTIDE SEQUENCE [LARGE SCALE GENOMIC DNA]</scope>
    <source>
        <strain evidence="1 2">S3</strain>
    </source>
</reference>
<accession>A0A858PY46</accession>